<evidence type="ECO:0000256" key="1">
    <source>
        <dbReference type="ARBA" id="ARBA00038101"/>
    </source>
</evidence>
<sequence>MTNGFFGRLFGGSKAKSTTSRKLTPPAKKQHQQKSALTTSTSSSSSSSRSRSSSNNNKPPSPSPSLPSPQLPPLTSSPSSPSPSLPTPSTSPSPPKTPSIETKSKNDMSDFYNIQGTSNDTDAHLNEFHNLLQHKHEQQDEYFTISSATSSHLSLQDALFSHLSTSDTQSEITQFSDFPKIAVGTQPQQTSFDRRRNSSFSVADDMDSGQHVDPYDDTHTKHLYELYMDALRHLSPKSGRPSPAQAFRLFEYVANQPTEDAAQSTRHLIAYAQYYTGRMLYEATLEHDQDEFIKQQGLKYLLDASKNGIACATFMLGYYAECDGDIEYACNLYYQAALKGQLLAKVYYGNTVLFRDIKGHLPQDAVLMLKEASHQGHSIASLSLALYYEKLNQIDLALKYAAHVNLPAKHPYFCISSYQIGIIYLKAGIEYADIAFRYLLASASSHHGGSKYTPALRKLGTLSLMGIGTSKNPTTAFNLIQEAAKLGDEPANIILGQMYQKGQGCVADLFRAMQIFENYPNNMAAKLSRGLLVMKDNPHHAYHEFASIITHAPTAFDLEHWDVQSIKNEASVRIAVWEYNGIGGTEKNPERAFHTLKKLSDDCNYSGAHFWLANAYLDGVKLDDGTVIVPKNQDLAFRCFLRGAHQNQPKCQYYAGLMLKDGYSCAEYNKSHALAFFMDAANQNHDMALTQVGAYYFTGSIGTQGRDLDKAFRYFSAAAKQNNALAIQYLADYMIKNNASGPINHYQIYTELNRSAGAEQDPIAYRMLALVVVNSSIHPSETYEDKQHPVYEDLVYIYNNAKIDAMMSQSDLKFKFALHLLWRAIELNDHASGQYLCNFYSRMNDEDVTKTIELFQKVEMGVPNKLTIAFARFLKVSKNRASALTKFIEVASCNDITTSIGWTARLEAAKLILLEHQGKARTKTLVFSWLSDMIKFNGKNLFVPFILLAKCHDDEICAGCKKSASTNLYESGLLCKLDDAELELFARMRLIETYYKSHNAAITKQLDLAEPLLDAITDLQEKNSKSADLYYYRGLLSLHNGTIYNYRERARYYLTKADQLGHIYACLELGYLYGTTQSQEEKADACFQKVDASKHTLFSLKSRITESMVQFRTKDIHTSNDYLIEINKMKLAAGITYSYYHMERQAMDWLQEVSDNSLAQIMILYYKMKDVDQRTSHNIKLISDLMNPFEATPQLDYYSSMALSYGQFRLGQCYEDGDCVPQDDNKVLDYYTKACAYLQNNETYERLAEISGKSGADINLFPTLCNAARNDPIAIYKLAQYYHHKELNPADPDVPCKKAADQYLKAAQAGHTEACYYYAKYRIEQMRQSTQLNAAVKSKKAVNYLRMAANKNHGPSFYELGKLELAAGLYEEGKEDLKEADFLGCGAASFELGELYRKGFIGVISDKVTFRITQNLNTALQYYRRAMDLGHVLAMVRIGDFLETGALGEQSTNQAKAWYKRALSQGCPDGAAEYALGCLEETCISIARPADPQVLRKHRTTAFKWFSKALKANNKAAQFKIGCYLLHGWIPQASTPNDAERGVHILQDENANGNVMAMKELARYYQEKGDEKRAFSYWRNAELLNDPEALEFIAQCFEKGLLGQAVNGEAALAYRARALEARKQAVETQRSMMGFKSDYSDERNDRSK</sequence>
<evidence type="ECO:0000256" key="2">
    <source>
        <dbReference type="SAM" id="MobiDB-lite"/>
    </source>
</evidence>
<dbReference type="Gene3D" id="1.25.40.10">
    <property type="entry name" value="Tetratricopeptide repeat domain"/>
    <property type="match status" value="5"/>
</dbReference>
<protein>
    <submittedName>
        <fullName evidence="3">TPR repeat-containing protein</fullName>
    </submittedName>
</protein>
<name>A0A0C9MRF5_9FUNG</name>
<dbReference type="OrthoDB" id="2212001at2759"/>
<comment type="similarity">
    <text evidence="1">Belongs to the sel-1 family.</text>
</comment>
<dbReference type="Pfam" id="PF08238">
    <property type="entry name" value="Sel1"/>
    <property type="match status" value="13"/>
</dbReference>
<gene>
    <name evidence="3" type="ORF">MAM1_0103c05343</name>
</gene>
<dbReference type="EMBL" id="DF836392">
    <property type="protein sequence ID" value="GAN05867.1"/>
    <property type="molecule type" value="Genomic_DNA"/>
</dbReference>
<dbReference type="InterPro" id="IPR006597">
    <property type="entry name" value="Sel1-like"/>
</dbReference>
<dbReference type="PANTHER" id="PTHR11102">
    <property type="entry name" value="SEL-1-LIKE PROTEIN"/>
    <property type="match status" value="1"/>
</dbReference>
<feature type="compositionally biased region" description="Pro residues" evidence="2">
    <location>
        <begin position="80"/>
        <end position="97"/>
    </location>
</feature>
<dbReference type="InterPro" id="IPR050767">
    <property type="entry name" value="Sel1_AlgK"/>
</dbReference>
<dbReference type="SMART" id="SM00671">
    <property type="entry name" value="SEL1"/>
    <property type="match status" value="17"/>
</dbReference>
<organism evidence="3">
    <name type="scientific">Mucor ambiguus</name>
    <dbReference type="NCBI Taxonomy" id="91626"/>
    <lineage>
        <taxon>Eukaryota</taxon>
        <taxon>Fungi</taxon>
        <taxon>Fungi incertae sedis</taxon>
        <taxon>Mucoromycota</taxon>
        <taxon>Mucoromycotina</taxon>
        <taxon>Mucoromycetes</taxon>
        <taxon>Mucorales</taxon>
        <taxon>Mucorineae</taxon>
        <taxon>Mucoraceae</taxon>
        <taxon>Mucor</taxon>
    </lineage>
</organism>
<accession>A0A0C9MRF5</accession>
<dbReference type="STRING" id="91626.A0A0C9MRF5"/>
<keyword evidence="4" id="KW-1185">Reference proteome</keyword>
<evidence type="ECO:0000313" key="3">
    <source>
        <dbReference type="EMBL" id="GAN05867.1"/>
    </source>
</evidence>
<feature type="compositionally biased region" description="Pro residues" evidence="2">
    <location>
        <begin position="59"/>
        <end position="72"/>
    </location>
</feature>
<dbReference type="SUPFAM" id="SSF81901">
    <property type="entry name" value="HCP-like"/>
    <property type="match status" value="6"/>
</dbReference>
<reference evidence="3" key="1">
    <citation type="submission" date="2014-09" db="EMBL/GenBank/DDBJ databases">
        <title>Draft genome sequence of an oleaginous Mucoromycotina fungus Mucor ambiguus NBRC6742.</title>
        <authorList>
            <person name="Takeda I."/>
            <person name="Yamane N."/>
            <person name="Morita T."/>
            <person name="Tamano K."/>
            <person name="Machida M."/>
            <person name="Baker S."/>
            <person name="Koike H."/>
        </authorList>
    </citation>
    <scope>NUCLEOTIDE SEQUENCE</scope>
    <source>
        <strain evidence="3">NBRC 6742</strain>
    </source>
</reference>
<proteinExistence type="inferred from homology"/>
<feature type="region of interest" description="Disordered" evidence="2">
    <location>
        <begin position="1"/>
        <end position="105"/>
    </location>
</feature>
<dbReference type="InterPro" id="IPR011990">
    <property type="entry name" value="TPR-like_helical_dom_sf"/>
</dbReference>
<dbReference type="PANTHER" id="PTHR11102:SF160">
    <property type="entry name" value="ERAD-ASSOCIATED E3 UBIQUITIN-PROTEIN LIGASE COMPONENT HRD3"/>
    <property type="match status" value="1"/>
</dbReference>
<evidence type="ECO:0000313" key="4">
    <source>
        <dbReference type="Proteomes" id="UP000053815"/>
    </source>
</evidence>
<dbReference type="Proteomes" id="UP000053815">
    <property type="component" value="Unassembled WGS sequence"/>
</dbReference>
<feature type="compositionally biased region" description="Low complexity" evidence="2">
    <location>
        <begin position="37"/>
        <end position="58"/>
    </location>
</feature>